<keyword evidence="4 10" id="KW-0436">Ligase</keyword>
<dbReference type="InterPro" id="IPR006194">
    <property type="entry name" value="Gly-tRNA-synth_heterodimer"/>
</dbReference>
<dbReference type="EC" id="6.1.1.14" evidence="10"/>
<evidence type="ECO:0000256" key="2">
    <source>
        <dbReference type="ARBA" id="ARBA00008226"/>
    </source>
</evidence>
<dbReference type="PRINTS" id="PR01045">
    <property type="entry name" value="TRNASYNTHGB"/>
</dbReference>
<dbReference type="RefSeq" id="WP_106304353.1">
    <property type="nucleotide sequence ID" value="NZ_PVWO01000119.1"/>
</dbReference>
<proteinExistence type="inferred from homology"/>
<dbReference type="PANTHER" id="PTHR30075">
    <property type="entry name" value="GLYCYL-TRNA SYNTHETASE"/>
    <property type="match status" value="1"/>
</dbReference>
<accession>A0A2T1GG45</accession>
<dbReference type="NCBIfam" id="TIGR00211">
    <property type="entry name" value="glyS"/>
    <property type="match status" value="1"/>
</dbReference>
<keyword evidence="6 10" id="KW-0067">ATP-binding</keyword>
<comment type="similarity">
    <text evidence="2 10">Belongs to the class-II aminoacyl-tRNA synthetase family.</text>
</comment>
<comment type="caution">
    <text evidence="12">The sequence shown here is derived from an EMBL/GenBank/DDBJ whole genome shotgun (WGS) entry which is preliminary data.</text>
</comment>
<dbReference type="AlphaFoldDB" id="A0A2T1GG45"/>
<evidence type="ECO:0000256" key="6">
    <source>
        <dbReference type="ARBA" id="ARBA00022840"/>
    </source>
</evidence>
<keyword evidence="5 10" id="KW-0547">Nucleotide-binding</keyword>
<dbReference type="PROSITE" id="PS50861">
    <property type="entry name" value="AA_TRNA_LIGASE_II_GLYAB"/>
    <property type="match status" value="1"/>
</dbReference>
<keyword evidence="3 10" id="KW-0963">Cytoplasm</keyword>
<dbReference type="SUPFAM" id="SSF109604">
    <property type="entry name" value="HD-domain/PDEase-like"/>
    <property type="match status" value="1"/>
</dbReference>
<evidence type="ECO:0000313" key="12">
    <source>
        <dbReference type="EMBL" id="PSB56561.1"/>
    </source>
</evidence>
<dbReference type="HAMAP" id="MF_00255">
    <property type="entry name" value="Gly_tRNA_synth_beta"/>
    <property type="match status" value="1"/>
</dbReference>
<evidence type="ECO:0000256" key="3">
    <source>
        <dbReference type="ARBA" id="ARBA00022490"/>
    </source>
</evidence>
<sequence>MSDFLLEVGTEDLPAGFVSDAIGQWEKMIPASLTAEALSYNSVEIYATPRRLSAIITNLPDRQVDRVEEIKGPPAAAAYKDGQPTPAAIGFAKKQGVDVSSLELRPTDKGEFIFITKTIAGRNTTEILTESIPQWIFKLEGKRLMRWANGELKFPRPIRWLVALWNESILPIEIVNGEDVVTSDRISHVHRVLHPQPVSVVSASEYLKTLADGFVNVDQNQRTADIQQQIQAAATQMGGVAEVYPDLLAEVVNLVEYPTAVVGKFDDEFLNLPPEVITTVMVTHQRYFPIFTDASKQKLLPHFITISNGDPAKSDIIAAGNGRVVRARLADGQYFYQADLAQPLADYLPKLDTVTFQADLGSVQLKVDRIVKNANSIASQLNLTPAQCQNIDRAALLCKADLVTQMVGEFPELQGIMGSKYAIANGETPEVATAIFEHYLPRNAEDSLPQTLTGQIVGIADRLDTLVCIFGLGMLPTSSSDPFALRRAANAIVNIVWNANLGINLEQLIARIVTQFSQIRTQVNTAELTQQLQDFFIQRLRNLLQEDRQIDYDLVNAILGENDREYTQRTLTDLLDTRDRAIFLQQIRDNGTLESIYATVNRSSKLAAQGNLDTQQLAPTQVVQTNLFQKHSEQVVYDGLIALEPQTNAAKASRNYQELIDALAELTPAISNFFDGEDSVLIMDSNPDIKTNRLNLLGLVRNHARVLADFGSIVK</sequence>
<evidence type="ECO:0000256" key="9">
    <source>
        <dbReference type="ARBA" id="ARBA00047937"/>
    </source>
</evidence>
<reference evidence="12 13" key="1">
    <citation type="submission" date="2018-03" db="EMBL/GenBank/DDBJ databases">
        <title>The ancient ancestry and fast evolution of plastids.</title>
        <authorList>
            <person name="Moore K.R."/>
            <person name="Magnabosco C."/>
            <person name="Momper L."/>
            <person name="Gold D.A."/>
            <person name="Bosak T."/>
            <person name="Fournier G.P."/>
        </authorList>
    </citation>
    <scope>NUCLEOTIDE SEQUENCE [LARGE SCALE GENOMIC DNA]</scope>
    <source>
        <strain evidence="12 13">CCALA 037</strain>
    </source>
</reference>
<evidence type="ECO:0000313" key="13">
    <source>
        <dbReference type="Proteomes" id="UP000238937"/>
    </source>
</evidence>
<dbReference type="OrthoDB" id="9775440at2"/>
<comment type="subcellular location">
    <subcellularLocation>
        <location evidence="1 10">Cytoplasm</location>
    </subcellularLocation>
</comment>
<keyword evidence="8 10" id="KW-0030">Aminoacyl-tRNA synthetase</keyword>
<evidence type="ECO:0000256" key="4">
    <source>
        <dbReference type="ARBA" id="ARBA00022598"/>
    </source>
</evidence>
<keyword evidence="7 10" id="KW-0648">Protein biosynthesis</keyword>
<dbReference type="GO" id="GO:0005829">
    <property type="term" value="C:cytosol"/>
    <property type="evidence" value="ECO:0007669"/>
    <property type="project" value="TreeGrafter"/>
</dbReference>
<dbReference type="GO" id="GO:0006426">
    <property type="term" value="P:glycyl-tRNA aminoacylation"/>
    <property type="evidence" value="ECO:0007669"/>
    <property type="project" value="UniProtKB-UniRule"/>
</dbReference>
<comment type="catalytic activity">
    <reaction evidence="9 10">
        <text>tRNA(Gly) + glycine + ATP = glycyl-tRNA(Gly) + AMP + diphosphate</text>
        <dbReference type="Rhea" id="RHEA:16013"/>
        <dbReference type="Rhea" id="RHEA-COMP:9664"/>
        <dbReference type="Rhea" id="RHEA-COMP:9683"/>
        <dbReference type="ChEBI" id="CHEBI:30616"/>
        <dbReference type="ChEBI" id="CHEBI:33019"/>
        <dbReference type="ChEBI" id="CHEBI:57305"/>
        <dbReference type="ChEBI" id="CHEBI:78442"/>
        <dbReference type="ChEBI" id="CHEBI:78522"/>
        <dbReference type="ChEBI" id="CHEBI:456215"/>
        <dbReference type="EC" id="6.1.1.14"/>
    </reaction>
</comment>
<name>A0A2T1GG45_9CYAN</name>
<evidence type="ECO:0000256" key="5">
    <source>
        <dbReference type="ARBA" id="ARBA00022741"/>
    </source>
</evidence>
<gene>
    <name evidence="10" type="primary">glyS</name>
    <name evidence="12" type="ORF">C7B77_11435</name>
</gene>
<comment type="subunit">
    <text evidence="10">Tetramer of two alpha and two beta subunits.</text>
</comment>
<evidence type="ECO:0000256" key="7">
    <source>
        <dbReference type="ARBA" id="ARBA00022917"/>
    </source>
</evidence>
<organism evidence="12 13">
    <name type="scientific">Chamaesiphon polymorphus CCALA 037</name>
    <dbReference type="NCBI Taxonomy" id="2107692"/>
    <lineage>
        <taxon>Bacteria</taxon>
        <taxon>Bacillati</taxon>
        <taxon>Cyanobacteriota</taxon>
        <taxon>Cyanophyceae</taxon>
        <taxon>Gomontiellales</taxon>
        <taxon>Chamaesiphonaceae</taxon>
        <taxon>Chamaesiphon</taxon>
    </lineage>
</organism>
<protein>
    <recommendedName>
        <fullName evidence="10">Glycine--tRNA ligase beta subunit</fullName>
        <ecNumber evidence="10">6.1.1.14</ecNumber>
    </recommendedName>
    <alternativeName>
        <fullName evidence="10">Glycyl-tRNA synthetase beta subunit</fullName>
        <shortName evidence="10">GlyRS</shortName>
    </alternativeName>
</protein>
<evidence type="ECO:0000256" key="10">
    <source>
        <dbReference type="HAMAP-Rule" id="MF_00255"/>
    </source>
</evidence>
<dbReference type="Pfam" id="PF05746">
    <property type="entry name" value="DALR_1"/>
    <property type="match status" value="1"/>
</dbReference>
<evidence type="ECO:0000256" key="1">
    <source>
        <dbReference type="ARBA" id="ARBA00004496"/>
    </source>
</evidence>
<feature type="domain" description="DALR anticodon binding" evidence="11">
    <location>
        <begin position="602"/>
        <end position="702"/>
    </location>
</feature>
<evidence type="ECO:0000256" key="8">
    <source>
        <dbReference type="ARBA" id="ARBA00023146"/>
    </source>
</evidence>
<dbReference type="Pfam" id="PF02092">
    <property type="entry name" value="tRNA_synt_2f"/>
    <property type="match status" value="1"/>
</dbReference>
<dbReference type="PANTHER" id="PTHR30075:SF2">
    <property type="entry name" value="GLYCINE--TRNA LIGASE, CHLOROPLASTIC_MITOCHONDRIAL 2"/>
    <property type="match status" value="1"/>
</dbReference>
<dbReference type="GO" id="GO:0006420">
    <property type="term" value="P:arginyl-tRNA aminoacylation"/>
    <property type="evidence" value="ECO:0007669"/>
    <property type="project" value="InterPro"/>
</dbReference>
<dbReference type="GO" id="GO:0005524">
    <property type="term" value="F:ATP binding"/>
    <property type="evidence" value="ECO:0007669"/>
    <property type="project" value="UniProtKB-UniRule"/>
</dbReference>
<dbReference type="EMBL" id="PVWO01000119">
    <property type="protein sequence ID" value="PSB56561.1"/>
    <property type="molecule type" value="Genomic_DNA"/>
</dbReference>
<dbReference type="InterPro" id="IPR015944">
    <property type="entry name" value="Gly-tRNA-synth_bsu"/>
</dbReference>
<dbReference type="InterPro" id="IPR008909">
    <property type="entry name" value="DALR_anticod-bd"/>
</dbReference>
<dbReference type="GO" id="GO:0004820">
    <property type="term" value="F:glycine-tRNA ligase activity"/>
    <property type="evidence" value="ECO:0007669"/>
    <property type="project" value="UniProtKB-UniRule"/>
</dbReference>
<keyword evidence="13" id="KW-1185">Reference proteome</keyword>
<dbReference type="GO" id="GO:0004814">
    <property type="term" value="F:arginine-tRNA ligase activity"/>
    <property type="evidence" value="ECO:0007669"/>
    <property type="project" value="InterPro"/>
</dbReference>
<dbReference type="Proteomes" id="UP000238937">
    <property type="component" value="Unassembled WGS sequence"/>
</dbReference>
<evidence type="ECO:0000259" key="11">
    <source>
        <dbReference type="Pfam" id="PF05746"/>
    </source>
</evidence>